<organism evidence="2 3">
    <name type="scientific">Arabidopsis thaliana</name>
    <name type="common">Mouse-ear cress</name>
    <dbReference type="NCBI Taxonomy" id="3702"/>
    <lineage>
        <taxon>Eukaryota</taxon>
        <taxon>Viridiplantae</taxon>
        <taxon>Streptophyta</taxon>
        <taxon>Embryophyta</taxon>
        <taxon>Tracheophyta</taxon>
        <taxon>Spermatophyta</taxon>
        <taxon>Magnoliopsida</taxon>
        <taxon>eudicotyledons</taxon>
        <taxon>Gunneridae</taxon>
        <taxon>Pentapetalae</taxon>
        <taxon>rosids</taxon>
        <taxon>malvids</taxon>
        <taxon>Brassicales</taxon>
        <taxon>Brassicaceae</taxon>
        <taxon>Camelineae</taxon>
        <taxon>Arabidopsis</taxon>
    </lineage>
</organism>
<dbReference type="Proteomes" id="UP000434276">
    <property type="component" value="Unassembled WGS sequence"/>
</dbReference>
<feature type="domain" description="F-box associated beta-propeller type 3" evidence="1">
    <location>
        <begin position="60"/>
        <end position="368"/>
    </location>
</feature>
<dbReference type="InterPro" id="IPR036047">
    <property type="entry name" value="F-box-like_dom_sf"/>
</dbReference>
<dbReference type="EMBL" id="CACSHJ010000096">
    <property type="protein sequence ID" value="CAA0409372.1"/>
    <property type="molecule type" value="Genomic_DNA"/>
</dbReference>
<dbReference type="PANTHER" id="PTHR31111:SF130">
    <property type="entry name" value="F-BOX ASSOCIATED UBIQUITINATION EFFECTOR FAMILY PROTEIN"/>
    <property type="match status" value="1"/>
</dbReference>
<accession>A0A5S9YDD2</accession>
<protein>
    <recommendedName>
        <fullName evidence="1">F-box associated beta-propeller type 3 domain-containing protein</fullName>
    </recommendedName>
</protein>
<dbReference type="PANTHER" id="PTHR31111">
    <property type="entry name" value="BNAA05G37150D PROTEIN-RELATED"/>
    <property type="match status" value="1"/>
</dbReference>
<gene>
    <name evidence="2" type="ORF">C24_LOCUS25346</name>
</gene>
<dbReference type="Pfam" id="PF08268">
    <property type="entry name" value="FBA_3"/>
    <property type="match status" value="1"/>
</dbReference>
<dbReference type="OrthoDB" id="1073734at2759"/>
<sequence>MEREGNSDPIPIDIILDILSRLSTNSIAKFGLASKFCGSILRGQDFTELFLITRPLSRPRLLFAVQNSDKWCLYSSPQSQFPDENHSLVVSADFHMELRRDMGQEIFGLVSGLLYFPNTRTGEVPVICNPSTGQYARLTQRSSMNNLSSLLGYDPIGKKYKVITPSSSHFDPENILTLGTGKVAWRSIRCLVDHYPESEGICINGVLYYMASNKFQFSGVKIASFNVRYETLKFLNADVDVTFCPALAKLINYKGKLCVLSCLWDNQIYPKPLRWKVLMLWLWVLEDAEKEEWLKREYTLPVNIVHGNVSVVGVTATGEIILSMDYTSESFFVYYFNPERNTLEKVEIQGFEGSEKNLSSRVYTFVDYAEDVKFI</sequence>
<reference evidence="2 3" key="1">
    <citation type="submission" date="2019-12" db="EMBL/GenBank/DDBJ databases">
        <authorList>
            <person name="Jiao W.-B."/>
            <person name="Schneeberger K."/>
        </authorList>
    </citation>
    <scope>NUCLEOTIDE SEQUENCE [LARGE SCALE GENOMIC DNA]</scope>
    <source>
        <strain evidence="3">cv. C24</strain>
    </source>
</reference>
<name>A0A5S9YDD2_ARATH</name>
<dbReference type="AlphaFoldDB" id="A0A5S9YDD2"/>
<evidence type="ECO:0000259" key="1">
    <source>
        <dbReference type="Pfam" id="PF08268"/>
    </source>
</evidence>
<evidence type="ECO:0000313" key="2">
    <source>
        <dbReference type="EMBL" id="CAA0409372.1"/>
    </source>
</evidence>
<proteinExistence type="predicted"/>
<dbReference type="InterPro" id="IPR017451">
    <property type="entry name" value="F-box-assoc_interact_dom"/>
</dbReference>
<dbReference type="NCBIfam" id="TIGR01640">
    <property type="entry name" value="F_box_assoc_1"/>
    <property type="match status" value="1"/>
</dbReference>
<dbReference type="InterPro" id="IPR013187">
    <property type="entry name" value="F-box-assoc_dom_typ3"/>
</dbReference>
<evidence type="ECO:0000313" key="3">
    <source>
        <dbReference type="Proteomes" id="UP000434276"/>
    </source>
</evidence>
<dbReference type="ExpressionAtlas" id="A0A5S9YDD2">
    <property type="expression patterns" value="baseline and differential"/>
</dbReference>
<dbReference type="SUPFAM" id="SSF81383">
    <property type="entry name" value="F-box domain"/>
    <property type="match status" value="1"/>
</dbReference>